<evidence type="ECO:0000256" key="1">
    <source>
        <dbReference type="ARBA" id="ARBA00012513"/>
    </source>
</evidence>
<accession>R7QHZ5</accession>
<evidence type="ECO:0000313" key="10">
    <source>
        <dbReference type="EMBL" id="CDF37388.1"/>
    </source>
</evidence>
<feature type="domain" description="Protein kinase" evidence="9">
    <location>
        <begin position="1"/>
        <end position="286"/>
    </location>
</feature>
<dbReference type="Pfam" id="PF00069">
    <property type="entry name" value="Pkinase"/>
    <property type="match status" value="2"/>
</dbReference>
<dbReference type="EC" id="2.7.11.1" evidence="1"/>
<keyword evidence="4" id="KW-0547">Nucleotide-binding</keyword>
<dbReference type="GO" id="GO:0004674">
    <property type="term" value="F:protein serine/threonine kinase activity"/>
    <property type="evidence" value="ECO:0007669"/>
    <property type="project" value="UniProtKB-KW"/>
</dbReference>
<evidence type="ECO:0000256" key="3">
    <source>
        <dbReference type="ARBA" id="ARBA00022679"/>
    </source>
</evidence>
<dbReference type="SMART" id="SM00220">
    <property type="entry name" value="S_TKc"/>
    <property type="match status" value="1"/>
</dbReference>
<proteinExistence type="predicted"/>
<dbReference type="AlphaFoldDB" id="R7QHZ5"/>
<evidence type="ECO:0000259" key="9">
    <source>
        <dbReference type="PROSITE" id="PS50011"/>
    </source>
</evidence>
<keyword evidence="3" id="KW-0808">Transferase</keyword>
<dbReference type="InterPro" id="IPR011009">
    <property type="entry name" value="Kinase-like_dom_sf"/>
</dbReference>
<dbReference type="KEGG" id="ccp:CHC_T00008392001"/>
<dbReference type="PANTHER" id="PTHR24356">
    <property type="entry name" value="SERINE/THREONINE-PROTEIN KINASE"/>
    <property type="match status" value="1"/>
</dbReference>
<dbReference type="PROSITE" id="PS50011">
    <property type="entry name" value="PROTEIN_KINASE_DOM"/>
    <property type="match status" value="1"/>
</dbReference>
<protein>
    <recommendedName>
        <fullName evidence="1">non-specific serine/threonine protein kinase</fullName>
        <ecNumber evidence="1">2.7.11.1</ecNumber>
    </recommendedName>
</protein>
<evidence type="ECO:0000256" key="4">
    <source>
        <dbReference type="ARBA" id="ARBA00022741"/>
    </source>
</evidence>
<comment type="catalytic activity">
    <reaction evidence="7">
        <text>L-threonyl-[protein] + ATP = O-phospho-L-threonyl-[protein] + ADP + H(+)</text>
        <dbReference type="Rhea" id="RHEA:46608"/>
        <dbReference type="Rhea" id="RHEA-COMP:11060"/>
        <dbReference type="Rhea" id="RHEA-COMP:11605"/>
        <dbReference type="ChEBI" id="CHEBI:15378"/>
        <dbReference type="ChEBI" id="CHEBI:30013"/>
        <dbReference type="ChEBI" id="CHEBI:30616"/>
        <dbReference type="ChEBI" id="CHEBI:61977"/>
        <dbReference type="ChEBI" id="CHEBI:456216"/>
        <dbReference type="EC" id="2.7.11.1"/>
    </reaction>
</comment>
<dbReference type="Proteomes" id="UP000012073">
    <property type="component" value="Unassembled WGS sequence"/>
</dbReference>
<dbReference type="InterPro" id="IPR000719">
    <property type="entry name" value="Prot_kinase_dom"/>
</dbReference>
<evidence type="ECO:0000313" key="11">
    <source>
        <dbReference type="Proteomes" id="UP000012073"/>
    </source>
</evidence>
<dbReference type="EMBL" id="HG001834">
    <property type="protein sequence ID" value="CDF37388.1"/>
    <property type="molecule type" value="Genomic_DNA"/>
</dbReference>
<dbReference type="Gramene" id="CDF37388">
    <property type="protein sequence ID" value="CDF37388"/>
    <property type="gene ID" value="CHC_T00008392001"/>
</dbReference>
<keyword evidence="11" id="KW-1185">Reference proteome</keyword>
<dbReference type="Gene3D" id="3.30.200.20">
    <property type="entry name" value="Phosphorylase Kinase, domain 1"/>
    <property type="match status" value="1"/>
</dbReference>
<dbReference type="GeneID" id="17324924"/>
<evidence type="ECO:0000256" key="6">
    <source>
        <dbReference type="ARBA" id="ARBA00022840"/>
    </source>
</evidence>
<evidence type="ECO:0000256" key="5">
    <source>
        <dbReference type="ARBA" id="ARBA00022777"/>
    </source>
</evidence>
<sequence>MLRPLGHGAISSVRPVRRRSDAALFPLKALHKANVLASPSRVAHLLEEGRELARFARACTVFVSALVDAFETRTHLYLVTHVARYGDLAVVLAQLEGNRLPADATREVFAEIVLGLQELPGMGYLYRNVMLDNLLLRRKIQLVDLGLFKRLLVSLCCSECSVSGDVARLSVRSENGASDGAQSLLSCCSSDDGDSIVRLLARTHIFVGTRRYFSPEHLPGRHRSKGGYGAPVYVWALGVVLYVLATGEFPLGKRVSKGNSKGMFDAIRHEETRYPTHMDAGMNALL</sequence>
<dbReference type="InterPro" id="IPR050236">
    <property type="entry name" value="Ser_Thr_kinase_AGC"/>
</dbReference>
<reference evidence="11" key="1">
    <citation type="journal article" date="2013" name="Proc. Natl. Acad. Sci. U.S.A.">
        <title>Genome structure and metabolic features in the red seaweed Chondrus crispus shed light on evolution of the Archaeplastida.</title>
        <authorList>
            <person name="Collen J."/>
            <person name="Porcel B."/>
            <person name="Carre W."/>
            <person name="Ball S.G."/>
            <person name="Chaparro C."/>
            <person name="Tonon T."/>
            <person name="Barbeyron T."/>
            <person name="Michel G."/>
            <person name="Noel B."/>
            <person name="Valentin K."/>
            <person name="Elias M."/>
            <person name="Artiguenave F."/>
            <person name="Arun A."/>
            <person name="Aury J.M."/>
            <person name="Barbosa-Neto J.F."/>
            <person name="Bothwell J.H."/>
            <person name="Bouget F.Y."/>
            <person name="Brillet L."/>
            <person name="Cabello-Hurtado F."/>
            <person name="Capella-Gutierrez S."/>
            <person name="Charrier B."/>
            <person name="Cladiere L."/>
            <person name="Cock J.M."/>
            <person name="Coelho S.M."/>
            <person name="Colleoni C."/>
            <person name="Czjzek M."/>
            <person name="Da Silva C."/>
            <person name="Delage L."/>
            <person name="Denoeud F."/>
            <person name="Deschamps P."/>
            <person name="Dittami S.M."/>
            <person name="Gabaldon T."/>
            <person name="Gachon C.M."/>
            <person name="Groisillier A."/>
            <person name="Herve C."/>
            <person name="Jabbari K."/>
            <person name="Katinka M."/>
            <person name="Kloareg B."/>
            <person name="Kowalczyk N."/>
            <person name="Labadie K."/>
            <person name="Leblanc C."/>
            <person name="Lopez P.J."/>
            <person name="McLachlan D.H."/>
            <person name="Meslet-Cladiere L."/>
            <person name="Moustafa A."/>
            <person name="Nehr Z."/>
            <person name="Nyvall Collen P."/>
            <person name="Panaud O."/>
            <person name="Partensky F."/>
            <person name="Poulain J."/>
            <person name="Rensing S.A."/>
            <person name="Rousvoal S."/>
            <person name="Samson G."/>
            <person name="Symeonidi A."/>
            <person name="Weissenbach J."/>
            <person name="Zambounis A."/>
            <person name="Wincker P."/>
            <person name="Boyen C."/>
        </authorList>
    </citation>
    <scope>NUCLEOTIDE SEQUENCE [LARGE SCALE GENOMIC DNA]</scope>
    <source>
        <strain evidence="11">cv. Stackhouse</strain>
    </source>
</reference>
<evidence type="ECO:0000256" key="8">
    <source>
        <dbReference type="ARBA" id="ARBA00048679"/>
    </source>
</evidence>
<organism evidence="10 11">
    <name type="scientific">Chondrus crispus</name>
    <name type="common">Carrageen Irish moss</name>
    <name type="synonym">Polymorpha crispa</name>
    <dbReference type="NCBI Taxonomy" id="2769"/>
    <lineage>
        <taxon>Eukaryota</taxon>
        <taxon>Rhodophyta</taxon>
        <taxon>Florideophyceae</taxon>
        <taxon>Rhodymeniophycidae</taxon>
        <taxon>Gigartinales</taxon>
        <taxon>Gigartinaceae</taxon>
        <taxon>Chondrus</taxon>
    </lineage>
</organism>
<dbReference type="GO" id="GO:0005524">
    <property type="term" value="F:ATP binding"/>
    <property type="evidence" value="ECO:0007669"/>
    <property type="project" value="UniProtKB-KW"/>
</dbReference>
<comment type="catalytic activity">
    <reaction evidence="8">
        <text>L-seryl-[protein] + ATP = O-phospho-L-seryl-[protein] + ADP + H(+)</text>
        <dbReference type="Rhea" id="RHEA:17989"/>
        <dbReference type="Rhea" id="RHEA-COMP:9863"/>
        <dbReference type="Rhea" id="RHEA-COMP:11604"/>
        <dbReference type="ChEBI" id="CHEBI:15378"/>
        <dbReference type="ChEBI" id="CHEBI:29999"/>
        <dbReference type="ChEBI" id="CHEBI:30616"/>
        <dbReference type="ChEBI" id="CHEBI:83421"/>
        <dbReference type="ChEBI" id="CHEBI:456216"/>
        <dbReference type="EC" id="2.7.11.1"/>
    </reaction>
</comment>
<name>R7QHZ5_CHOCR</name>
<evidence type="ECO:0000256" key="2">
    <source>
        <dbReference type="ARBA" id="ARBA00022527"/>
    </source>
</evidence>
<evidence type="ECO:0000256" key="7">
    <source>
        <dbReference type="ARBA" id="ARBA00047899"/>
    </source>
</evidence>
<dbReference type="SUPFAM" id="SSF56112">
    <property type="entry name" value="Protein kinase-like (PK-like)"/>
    <property type="match status" value="1"/>
</dbReference>
<keyword evidence="6" id="KW-0067">ATP-binding</keyword>
<gene>
    <name evidence="10" type="ORF">CHC_T00008392001</name>
</gene>
<keyword evidence="5 10" id="KW-0418">Kinase</keyword>
<dbReference type="RefSeq" id="XP_005717207.1">
    <property type="nucleotide sequence ID" value="XM_005717150.1"/>
</dbReference>
<dbReference type="Gene3D" id="1.10.510.10">
    <property type="entry name" value="Transferase(Phosphotransferase) domain 1"/>
    <property type="match status" value="2"/>
</dbReference>
<keyword evidence="2" id="KW-0723">Serine/threonine-protein kinase</keyword>